<dbReference type="Pfam" id="PF00172">
    <property type="entry name" value="Zn_clus"/>
    <property type="match status" value="1"/>
</dbReference>
<organism evidence="5 6">
    <name type="scientific">Colletotrichum tofieldiae</name>
    <dbReference type="NCBI Taxonomy" id="708197"/>
    <lineage>
        <taxon>Eukaryota</taxon>
        <taxon>Fungi</taxon>
        <taxon>Dikarya</taxon>
        <taxon>Ascomycota</taxon>
        <taxon>Pezizomycotina</taxon>
        <taxon>Sordariomycetes</taxon>
        <taxon>Hypocreomycetidae</taxon>
        <taxon>Glomerellales</taxon>
        <taxon>Glomerellaceae</taxon>
        <taxon>Colletotrichum</taxon>
        <taxon>Colletotrichum spaethianum species complex</taxon>
    </lineage>
</organism>
<feature type="domain" description="Zn(2)-C6 fungal-type" evidence="4">
    <location>
        <begin position="27"/>
        <end position="55"/>
    </location>
</feature>
<sequence>MTALAAGQLALPPTTPAQTAIGGGRRQCWECQRRRLVCDSARPVCSKCKMNGVVCPGYEDRKPLTWLAPNKVKTRTWKRKGPSTDKSDATRRNPQDGQVEAAKLASEKQLVHIFPGHEFRTETCDIIEATLYWNEQVYPSMVSNQLSQSPWVIPVSYIHYMQPSIQHALVAMAIEHRMARISNKRNDPFVAEVRSRAFQHRSTAVQALNKDIQDERTRMSDFTLSSVIVFLYGDLMGSVTASNWRFHLNGFAALVSLRGGWEDLCRKTPPLKILVLFCKIVENFANTTSPADDQMAPVTNFELRDLVSDAFETGYYPFLPCPAELFIDIIHVNRLRFLAVRQGDKVATGSIESEAEDLLTKITDFSPEAWSETKDEPREEHLMMTQVYQSAVVLFGISSLQSAGAISFSAGWAAVKKIHSCRLLSLLKKSAASPVLRSCTAWPIIVAGFEAKSVSPTIRAFILGRMEEESRELGVYLPLAAKEVLERFYASSGTLWDDCFDAPRALIT</sequence>
<dbReference type="Proteomes" id="UP000076552">
    <property type="component" value="Unassembled WGS sequence"/>
</dbReference>
<dbReference type="PROSITE" id="PS50048">
    <property type="entry name" value="ZN2_CY6_FUNGAL_2"/>
    <property type="match status" value="1"/>
</dbReference>
<gene>
    <name evidence="5" type="ORF">CT0861_09791</name>
</gene>
<evidence type="ECO:0000256" key="3">
    <source>
        <dbReference type="SAM" id="MobiDB-lite"/>
    </source>
</evidence>
<dbReference type="GO" id="GO:0008270">
    <property type="term" value="F:zinc ion binding"/>
    <property type="evidence" value="ECO:0007669"/>
    <property type="project" value="InterPro"/>
</dbReference>
<dbReference type="SMART" id="SM00066">
    <property type="entry name" value="GAL4"/>
    <property type="match status" value="1"/>
</dbReference>
<dbReference type="PANTHER" id="PTHR37534:SF15">
    <property type="entry name" value="ZN(II)2CYS6 TRANSCRIPTION FACTOR (EUROFUNG)"/>
    <property type="match status" value="1"/>
</dbReference>
<dbReference type="Pfam" id="PF11951">
    <property type="entry name" value="Fungal_trans_2"/>
    <property type="match status" value="1"/>
</dbReference>
<name>A0A166UDN0_9PEZI</name>
<reference evidence="5 6" key="1">
    <citation type="submission" date="2015-06" db="EMBL/GenBank/DDBJ databases">
        <title>Survival trade-offs in plant roots during colonization by closely related pathogenic and mutualistic fungi.</title>
        <authorList>
            <person name="Hacquard S."/>
            <person name="Kracher B."/>
            <person name="Hiruma K."/>
            <person name="Weinman A."/>
            <person name="Muench P."/>
            <person name="Garrido Oter R."/>
            <person name="Ver Loren van Themaat E."/>
            <person name="Dallerey J.-F."/>
            <person name="Damm U."/>
            <person name="Henrissat B."/>
            <person name="Lespinet O."/>
            <person name="Thon M."/>
            <person name="Kemen E."/>
            <person name="McHardy A.C."/>
            <person name="Schulze-Lefert P."/>
            <person name="O'Connell R.J."/>
        </authorList>
    </citation>
    <scope>NUCLEOTIDE SEQUENCE [LARGE SCALE GENOMIC DNA]</scope>
    <source>
        <strain evidence="5 6">0861</strain>
    </source>
</reference>
<protein>
    <submittedName>
        <fullName evidence="5">C6 zinc finger domain-containing protein</fullName>
    </submittedName>
</protein>
<dbReference type="AlphaFoldDB" id="A0A166UDN0"/>
<dbReference type="PANTHER" id="PTHR37534">
    <property type="entry name" value="TRANSCRIPTIONAL ACTIVATOR PROTEIN UGA3"/>
    <property type="match status" value="1"/>
</dbReference>
<evidence type="ECO:0000313" key="5">
    <source>
        <dbReference type="EMBL" id="KZL73279.1"/>
    </source>
</evidence>
<dbReference type="GO" id="GO:0000981">
    <property type="term" value="F:DNA-binding transcription factor activity, RNA polymerase II-specific"/>
    <property type="evidence" value="ECO:0007669"/>
    <property type="project" value="InterPro"/>
</dbReference>
<feature type="compositionally biased region" description="Basic and acidic residues" evidence="3">
    <location>
        <begin position="82"/>
        <end position="94"/>
    </location>
</feature>
<evidence type="ECO:0000259" key="4">
    <source>
        <dbReference type="PROSITE" id="PS50048"/>
    </source>
</evidence>
<dbReference type="GO" id="GO:0045944">
    <property type="term" value="P:positive regulation of transcription by RNA polymerase II"/>
    <property type="evidence" value="ECO:0007669"/>
    <property type="project" value="TreeGrafter"/>
</dbReference>
<accession>A0A166UDN0</accession>
<feature type="region of interest" description="Disordered" evidence="3">
    <location>
        <begin position="73"/>
        <end position="96"/>
    </location>
</feature>
<dbReference type="Gene3D" id="4.10.240.10">
    <property type="entry name" value="Zn(2)-C6 fungal-type DNA-binding domain"/>
    <property type="match status" value="1"/>
</dbReference>
<dbReference type="InterPro" id="IPR001138">
    <property type="entry name" value="Zn2Cys6_DnaBD"/>
</dbReference>
<comment type="subcellular location">
    <subcellularLocation>
        <location evidence="1">Nucleus</location>
    </subcellularLocation>
</comment>
<evidence type="ECO:0000313" key="6">
    <source>
        <dbReference type="Proteomes" id="UP000076552"/>
    </source>
</evidence>
<dbReference type="GO" id="GO:0000976">
    <property type="term" value="F:transcription cis-regulatory region binding"/>
    <property type="evidence" value="ECO:0007669"/>
    <property type="project" value="TreeGrafter"/>
</dbReference>
<dbReference type="EMBL" id="LFIV01000046">
    <property type="protein sequence ID" value="KZL73279.1"/>
    <property type="molecule type" value="Genomic_DNA"/>
</dbReference>
<comment type="caution">
    <text evidence="5">The sequence shown here is derived from an EMBL/GenBank/DDBJ whole genome shotgun (WGS) entry which is preliminary data.</text>
</comment>
<keyword evidence="6" id="KW-1185">Reference proteome</keyword>
<dbReference type="SUPFAM" id="SSF57701">
    <property type="entry name" value="Zn2/Cys6 DNA-binding domain"/>
    <property type="match status" value="1"/>
</dbReference>
<dbReference type="InterPro" id="IPR036864">
    <property type="entry name" value="Zn2-C6_fun-type_DNA-bd_sf"/>
</dbReference>
<evidence type="ECO:0000256" key="1">
    <source>
        <dbReference type="ARBA" id="ARBA00004123"/>
    </source>
</evidence>
<dbReference type="InterPro" id="IPR021858">
    <property type="entry name" value="Fun_TF"/>
</dbReference>
<dbReference type="GO" id="GO:0005634">
    <property type="term" value="C:nucleus"/>
    <property type="evidence" value="ECO:0007669"/>
    <property type="project" value="UniProtKB-SubCell"/>
</dbReference>
<evidence type="ECO:0000256" key="2">
    <source>
        <dbReference type="ARBA" id="ARBA00023242"/>
    </source>
</evidence>
<keyword evidence="2" id="KW-0539">Nucleus</keyword>
<proteinExistence type="predicted"/>